<feature type="transmembrane region" description="Helical" evidence="5">
    <location>
        <begin position="235"/>
        <end position="257"/>
    </location>
</feature>
<dbReference type="InterPro" id="IPR003689">
    <property type="entry name" value="ZIP"/>
</dbReference>
<gene>
    <name evidence="6" type="ORF">CDCA_CDCA07G2029</name>
</gene>
<evidence type="ECO:0000313" key="7">
    <source>
        <dbReference type="Proteomes" id="UP001301350"/>
    </source>
</evidence>
<evidence type="ECO:0000256" key="3">
    <source>
        <dbReference type="ARBA" id="ARBA00022989"/>
    </source>
</evidence>
<keyword evidence="7" id="KW-1185">Reference proteome</keyword>
<dbReference type="EMBL" id="JANCYW010000007">
    <property type="protein sequence ID" value="KAK4536004.1"/>
    <property type="molecule type" value="Genomic_DNA"/>
</dbReference>
<dbReference type="PANTHER" id="PTHR11040">
    <property type="entry name" value="ZINC/IRON TRANSPORTER"/>
    <property type="match status" value="1"/>
</dbReference>
<evidence type="ECO:0000256" key="1">
    <source>
        <dbReference type="ARBA" id="ARBA00004141"/>
    </source>
</evidence>
<comment type="subcellular location">
    <subcellularLocation>
        <location evidence="1">Membrane</location>
        <topology evidence="1">Multi-pass membrane protein</topology>
    </subcellularLocation>
</comment>
<evidence type="ECO:0000256" key="2">
    <source>
        <dbReference type="ARBA" id="ARBA00022692"/>
    </source>
</evidence>
<dbReference type="Pfam" id="PF02535">
    <property type="entry name" value="Zip"/>
    <property type="match status" value="1"/>
</dbReference>
<feature type="transmembrane region" description="Helical" evidence="5">
    <location>
        <begin position="89"/>
        <end position="108"/>
    </location>
</feature>
<evidence type="ECO:0008006" key="8">
    <source>
        <dbReference type="Google" id="ProtNLM"/>
    </source>
</evidence>
<dbReference type="GO" id="GO:0016020">
    <property type="term" value="C:membrane"/>
    <property type="evidence" value="ECO:0007669"/>
    <property type="project" value="UniProtKB-SubCell"/>
</dbReference>
<dbReference type="AlphaFoldDB" id="A0AAV9IUR4"/>
<comment type="caution">
    <text evidence="6">The sequence shown here is derived from an EMBL/GenBank/DDBJ whole genome shotgun (WGS) entry which is preliminary data.</text>
</comment>
<feature type="transmembrane region" description="Helical" evidence="5">
    <location>
        <begin position="298"/>
        <end position="324"/>
    </location>
</feature>
<feature type="transmembrane region" description="Helical" evidence="5">
    <location>
        <begin position="263"/>
        <end position="286"/>
    </location>
</feature>
<evidence type="ECO:0000256" key="4">
    <source>
        <dbReference type="ARBA" id="ARBA00023136"/>
    </source>
</evidence>
<dbReference type="GO" id="GO:0005385">
    <property type="term" value="F:zinc ion transmembrane transporter activity"/>
    <property type="evidence" value="ECO:0007669"/>
    <property type="project" value="TreeGrafter"/>
</dbReference>
<proteinExistence type="predicted"/>
<reference evidence="6 7" key="1">
    <citation type="submission" date="2022-07" db="EMBL/GenBank/DDBJ databases">
        <title>Genome-wide signatures of adaptation to extreme environments.</title>
        <authorList>
            <person name="Cho C.H."/>
            <person name="Yoon H.S."/>
        </authorList>
    </citation>
    <scope>NUCLEOTIDE SEQUENCE [LARGE SCALE GENOMIC DNA]</scope>
    <source>
        <strain evidence="6 7">DBV 063 E5</strain>
    </source>
</reference>
<evidence type="ECO:0000313" key="6">
    <source>
        <dbReference type="EMBL" id="KAK4536004.1"/>
    </source>
</evidence>
<keyword evidence="4 5" id="KW-0472">Membrane</keyword>
<organism evidence="6 7">
    <name type="scientific">Cyanidium caldarium</name>
    <name type="common">Red alga</name>
    <dbReference type="NCBI Taxonomy" id="2771"/>
    <lineage>
        <taxon>Eukaryota</taxon>
        <taxon>Rhodophyta</taxon>
        <taxon>Bangiophyceae</taxon>
        <taxon>Cyanidiales</taxon>
        <taxon>Cyanidiaceae</taxon>
        <taxon>Cyanidium</taxon>
    </lineage>
</organism>
<sequence length="325" mass="33498">MSRVATAFLLSTVAGLSTGLGSLWVYLVHRQWDTGAPAGSHSMCRAADAAEAVPVSALGLWQGGTAGLMMGLCLFDLLPEVLQSVPRRLSWPAAVLSFSAGALLFALLQRLVPEPGTLWERAADDASRGFARRANSPKSVLDSCRRATATTTTATTTTVTNTRRRNAEAQRSALLIGISLALHNLPEGMAVGAAALRGGLQLGLPLAIGIALHNIPEGCAVAAPVYAATGSWRTAFGWSLASGLVEPLGVLVVVTVWTPRSEAALAALVSGVAGVMMSLSLAELLPESARNCEHGWRGALAATLAGVVAMAVMIGAVRGVLAYAL</sequence>
<keyword evidence="2 5" id="KW-0812">Transmembrane</keyword>
<dbReference type="Proteomes" id="UP001301350">
    <property type="component" value="Unassembled WGS sequence"/>
</dbReference>
<accession>A0AAV9IUR4</accession>
<feature type="transmembrane region" description="Helical" evidence="5">
    <location>
        <begin position="173"/>
        <end position="196"/>
    </location>
</feature>
<protein>
    <recommendedName>
        <fullName evidence="8">Zinc transporter</fullName>
    </recommendedName>
</protein>
<evidence type="ECO:0000256" key="5">
    <source>
        <dbReference type="SAM" id="Phobius"/>
    </source>
</evidence>
<name>A0AAV9IUR4_CYACA</name>
<keyword evidence="3 5" id="KW-1133">Transmembrane helix</keyword>
<dbReference type="PANTHER" id="PTHR11040:SF205">
    <property type="entry name" value="ZINC TRANSPORTER ZUPT"/>
    <property type="match status" value="1"/>
</dbReference>